<evidence type="ECO:0000313" key="18">
    <source>
        <dbReference type="Proteomes" id="UP001187315"/>
    </source>
</evidence>
<sequence>MTDVSEHQPLLTKQQEMKVPSKTLLMVVWAAGIGGTFQYGYNVSIINAATKEVQHFINQTWMQRYDSHISPELLTLLWSSIVSVFTIGGLVGASVGASLAVHFGRKGTLLINNSFSLLAAVLMGLSYLTAVFELLIAGRFISGINAGVGICVQPLYLGEIAPRALRGTMAMGTSIFITGGILTGQVMGLTEILGGEQYWPLLLVSPCLPAVLQLIFLPQFPESPRFLLIDRTDEVSCTTALKQIHGGEHFQVEMEDMQRERISAEGIKPKKPWQLFTECRNRWPLFIIIIISTAQQLNGINAIYFYAEYIFSEAGIPSENIPYVTVGTGMCECVTALTCSLLIERLGRRALIIGGYSLMSLWCVCFTLTLSFQKSSSLVPYLSMLCVFAFILSFGLGPGGVTNILITELFTQTTRPAAYMIAGSVNWLSFFFISLVFPFIVSGLQQFCFLVFLVICCLVTTFIFFFVPETKNKTFLDIQSELHEKKTNVSQVSNKVDLSQVSTSL</sequence>
<keyword evidence="18" id="KW-1185">Reference proteome</keyword>
<feature type="transmembrane region" description="Helical" evidence="15">
    <location>
        <begin position="418"/>
        <end position="441"/>
    </location>
</feature>
<dbReference type="GO" id="GO:0070837">
    <property type="term" value="P:dehydroascorbic acid transport"/>
    <property type="evidence" value="ECO:0007669"/>
    <property type="project" value="TreeGrafter"/>
</dbReference>
<feature type="transmembrane region" description="Helical" evidence="15">
    <location>
        <begin position="76"/>
        <end position="97"/>
    </location>
</feature>
<evidence type="ECO:0000256" key="14">
    <source>
        <dbReference type="RuleBase" id="RU003346"/>
    </source>
</evidence>
<feature type="transmembrane region" description="Helical" evidence="15">
    <location>
        <begin position="23"/>
        <end position="41"/>
    </location>
</feature>
<dbReference type="InterPro" id="IPR045263">
    <property type="entry name" value="GLUT"/>
</dbReference>
<evidence type="ECO:0000256" key="8">
    <source>
        <dbReference type="ARBA" id="ARBA00022597"/>
    </source>
</evidence>
<evidence type="ECO:0000256" key="1">
    <source>
        <dbReference type="ARBA" id="ARBA00000590"/>
    </source>
</evidence>
<protein>
    <recommendedName>
        <fullName evidence="5">Solute carrier family 2, facilitated glucose transporter member 5</fullName>
    </recommendedName>
    <alternativeName>
        <fullName evidence="13">Fructose transporter</fullName>
    </alternativeName>
    <alternativeName>
        <fullName evidence="12">Glucose transporter type 5, small intestine</fullName>
    </alternativeName>
</protein>
<dbReference type="InterPro" id="IPR005829">
    <property type="entry name" value="Sugar_transporter_CS"/>
</dbReference>
<organism evidence="17 18">
    <name type="scientific">Tachysurus vachellii</name>
    <name type="common">Darkbarbel catfish</name>
    <name type="synonym">Pelteobagrus vachellii</name>
    <dbReference type="NCBI Taxonomy" id="175792"/>
    <lineage>
        <taxon>Eukaryota</taxon>
        <taxon>Metazoa</taxon>
        <taxon>Chordata</taxon>
        <taxon>Craniata</taxon>
        <taxon>Vertebrata</taxon>
        <taxon>Euteleostomi</taxon>
        <taxon>Actinopterygii</taxon>
        <taxon>Neopterygii</taxon>
        <taxon>Teleostei</taxon>
        <taxon>Ostariophysi</taxon>
        <taxon>Siluriformes</taxon>
        <taxon>Bagridae</taxon>
        <taxon>Tachysurus</taxon>
    </lineage>
</organism>
<feature type="domain" description="Major facilitator superfamily (MFS) profile" evidence="16">
    <location>
        <begin position="28"/>
        <end position="471"/>
    </location>
</feature>
<dbReference type="Proteomes" id="UP001187315">
    <property type="component" value="Unassembled WGS sequence"/>
</dbReference>
<evidence type="ECO:0000256" key="7">
    <source>
        <dbReference type="ARBA" id="ARBA00022475"/>
    </source>
</evidence>
<evidence type="ECO:0000256" key="9">
    <source>
        <dbReference type="ARBA" id="ARBA00022692"/>
    </source>
</evidence>
<dbReference type="PRINTS" id="PR00171">
    <property type="entry name" value="SUGRTRNSPORT"/>
</dbReference>
<feature type="transmembrane region" description="Helical" evidence="15">
    <location>
        <begin position="350"/>
        <end position="372"/>
    </location>
</feature>
<dbReference type="GO" id="GO:1990539">
    <property type="term" value="P:fructose import across plasma membrane"/>
    <property type="evidence" value="ECO:0007669"/>
    <property type="project" value="UniProtKB-ARBA"/>
</dbReference>
<comment type="subcellular location">
    <subcellularLocation>
        <location evidence="2">Cell membrane</location>
        <location evidence="2">Sarcolemma</location>
    </subcellularLocation>
    <subcellularLocation>
        <location evidence="3">Cell membrane</location>
        <topology evidence="3">Multi-pass membrane protein</topology>
    </subcellularLocation>
</comment>
<evidence type="ECO:0000256" key="5">
    <source>
        <dbReference type="ARBA" id="ARBA00015973"/>
    </source>
</evidence>
<dbReference type="NCBIfam" id="TIGR00879">
    <property type="entry name" value="SP"/>
    <property type="match status" value="1"/>
</dbReference>
<dbReference type="AlphaFoldDB" id="A0AA88MYK7"/>
<dbReference type="EMBL" id="JAVHJS010000010">
    <property type="protein sequence ID" value="KAK2845304.1"/>
    <property type="molecule type" value="Genomic_DNA"/>
</dbReference>
<dbReference type="GO" id="GO:0042383">
    <property type="term" value="C:sarcolemma"/>
    <property type="evidence" value="ECO:0007669"/>
    <property type="project" value="UniProtKB-SubCell"/>
</dbReference>
<dbReference type="Gene3D" id="1.20.1250.20">
    <property type="entry name" value="MFS general substrate transporter like domains"/>
    <property type="match status" value="1"/>
</dbReference>
<feature type="transmembrane region" description="Helical" evidence="15">
    <location>
        <begin position="447"/>
        <end position="467"/>
    </location>
</feature>
<evidence type="ECO:0000256" key="15">
    <source>
        <dbReference type="SAM" id="Phobius"/>
    </source>
</evidence>
<dbReference type="InterPro" id="IPR020846">
    <property type="entry name" value="MFS_dom"/>
</dbReference>
<evidence type="ECO:0000256" key="12">
    <source>
        <dbReference type="ARBA" id="ARBA00029961"/>
    </source>
</evidence>
<proteinExistence type="inferred from homology"/>
<comment type="similarity">
    <text evidence="4">Belongs to the major facilitator superfamily. Sugar transporter (TC 2.A.1.1) family. Glucose transporter subfamily.</text>
</comment>
<comment type="catalytic activity">
    <reaction evidence="1">
        <text>D-fructose(out) = D-fructose(in)</text>
        <dbReference type="Rhea" id="RHEA:60372"/>
        <dbReference type="ChEBI" id="CHEBI:37721"/>
    </reaction>
</comment>
<evidence type="ECO:0000256" key="3">
    <source>
        <dbReference type="ARBA" id="ARBA00004651"/>
    </source>
</evidence>
<feature type="transmembrane region" description="Helical" evidence="15">
    <location>
        <begin position="283"/>
        <end position="306"/>
    </location>
</feature>
<evidence type="ECO:0000256" key="11">
    <source>
        <dbReference type="ARBA" id="ARBA00023136"/>
    </source>
</evidence>
<gene>
    <name evidence="17" type="ORF">Q7C36_010158</name>
</gene>
<dbReference type="InterPro" id="IPR003663">
    <property type="entry name" value="Sugar/inositol_transpt"/>
</dbReference>
<keyword evidence="8" id="KW-0762">Sugar transport</keyword>
<dbReference type="SUPFAM" id="SSF103473">
    <property type="entry name" value="MFS general substrate transporter"/>
    <property type="match status" value="1"/>
</dbReference>
<dbReference type="GO" id="GO:0005353">
    <property type="term" value="F:fructose transmembrane transporter activity"/>
    <property type="evidence" value="ECO:0007669"/>
    <property type="project" value="UniProtKB-ARBA"/>
</dbReference>
<keyword evidence="6 14" id="KW-0813">Transport</keyword>
<feature type="transmembrane region" description="Helical" evidence="15">
    <location>
        <begin position="378"/>
        <end position="406"/>
    </location>
</feature>
<evidence type="ECO:0000256" key="10">
    <source>
        <dbReference type="ARBA" id="ARBA00022989"/>
    </source>
</evidence>
<dbReference type="FunFam" id="1.20.1250.20:FF:001511">
    <property type="entry name" value="Solute carrier family 2, facilitated glucose transporter member 5"/>
    <property type="match status" value="1"/>
</dbReference>
<dbReference type="PANTHER" id="PTHR23503">
    <property type="entry name" value="SOLUTE CARRIER FAMILY 2"/>
    <property type="match status" value="1"/>
</dbReference>
<evidence type="ECO:0000256" key="6">
    <source>
        <dbReference type="ARBA" id="ARBA00022448"/>
    </source>
</evidence>
<dbReference type="InterPro" id="IPR036259">
    <property type="entry name" value="MFS_trans_sf"/>
</dbReference>
<feature type="transmembrane region" description="Helical" evidence="15">
    <location>
        <begin position="109"/>
        <end position="130"/>
    </location>
</feature>
<feature type="transmembrane region" description="Helical" evidence="15">
    <location>
        <begin position="169"/>
        <end position="186"/>
    </location>
</feature>
<accession>A0AA88MYK7</accession>
<evidence type="ECO:0000259" key="16">
    <source>
        <dbReference type="PROSITE" id="PS50850"/>
    </source>
</evidence>
<evidence type="ECO:0000313" key="17">
    <source>
        <dbReference type="EMBL" id="KAK2845304.1"/>
    </source>
</evidence>
<dbReference type="PANTHER" id="PTHR23503:SF1">
    <property type="entry name" value="MAJOR FACILITATOR SUPERFAMILY (MFS) PROFILE DOMAIN-CONTAINING PROTEIN"/>
    <property type="match status" value="1"/>
</dbReference>
<dbReference type="PROSITE" id="PS00217">
    <property type="entry name" value="SUGAR_TRANSPORT_2"/>
    <property type="match status" value="1"/>
</dbReference>
<dbReference type="PROSITE" id="PS50850">
    <property type="entry name" value="MFS"/>
    <property type="match status" value="1"/>
</dbReference>
<feature type="transmembrane region" description="Helical" evidence="15">
    <location>
        <begin position="321"/>
        <end position="343"/>
    </location>
</feature>
<dbReference type="InterPro" id="IPR005828">
    <property type="entry name" value="MFS_sugar_transport-like"/>
</dbReference>
<evidence type="ECO:0000256" key="13">
    <source>
        <dbReference type="ARBA" id="ARBA00031099"/>
    </source>
</evidence>
<keyword evidence="9 15" id="KW-0812">Transmembrane</keyword>
<reference evidence="17" key="1">
    <citation type="submission" date="2023-08" db="EMBL/GenBank/DDBJ databases">
        <title>Pelteobagrus vachellii genome.</title>
        <authorList>
            <person name="Liu H."/>
        </authorList>
    </citation>
    <scope>NUCLEOTIDE SEQUENCE</scope>
    <source>
        <strain evidence="17">PRFRI_2022a</strain>
        <tissue evidence="17">Muscle</tissue>
    </source>
</reference>
<dbReference type="GO" id="GO:0055056">
    <property type="term" value="F:D-glucose transmembrane transporter activity"/>
    <property type="evidence" value="ECO:0007669"/>
    <property type="project" value="TreeGrafter"/>
</dbReference>
<keyword evidence="10 15" id="KW-1133">Transmembrane helix</keyword>
<keyword evidence="7" id="KW-1003">Cell membrane</keyword>
<dbReference type="CDD" id="cd17432">
    <property type="entry name" value="MFS_GLUT_Class2"/>
    <property type="match status" value="1"/>
</dbReference>
<dbReference type="GO" id="GO:0046323">
    <property type="term" value="P:D-glucose import"/>
    <property type="evidence" value="ECO:0007669"/>
    <property type="project" value="TreeGrafter"/>
</dbReference>
<dbReference type="Pfam" id="PF00083">
    <property type="entry name" value="Sugar_tr"/>
    <property type="match status" value="1"/>
</dbReference>
<evidence type="ECO:0000256" key="4">
    <source>
        <dbReference type="ARBA" id="ARBA00007004"/>
    </source>
</evidence>
<evidence type="ECO:0000256" key="2">
    <source>
        <dbReference type="ARBA" id="ARBA00004135"/>
    </source>
</evidence>
<keyword evidence="11 15" id="KW-0472">Membrane</keyword>
<feature type="transmembrane region" description="Helical" evidence="15">
    <location>
        <begin position="136"/>
        <end position="157"/>
    </location>
</feature>
<name>A0AA88MYK7_TACVA</name>
<feature type="transmembrane region" description="Helical" evidence="15">
    <location>
        <begin position="198"/>
        <end position="217"/>
    </location>
</feature>
<comment type="caution">
    <text evidence="17">The sequence shown here is derived from an EMBL/GenBank/DDBJ whole genome shotgun (WGS) entry which is preliminary data.</text>
</comment>